<comment type="caution">
    <text evidence="2">The sequence shown here is derived from an EMBL/GenBank/DDBJ whole genome shotgun (WGS) entry which is preliminary data.</text>
</comment>
<reference evidence="2 3" key="1">
    <citation type="submission" date="2024-02" db="EMBL/GenBank/DDBJ databases">
        <authorList>
            <person name="Chen Y."/>
            <person name="Shah S."/>
            <person name="Dougan E. K."/>
            <person name="Thang M."/>
            <person name="Chan C."/>
        </authorList>
    </citation>
    <scope>NUCLEOTIDE SEQUENCE [LARGE SCALE GENOMIC DNA]</scope>
</reference>
<evidence type="ECO:0000256" key="1">
    <source>
        <dbReference type="SAM" id="MobiDB-lite"/>
    </source>
</evidence>
<sequence length="769" mass="85497">MASQKLLILTSGTQIWQHLVGFQEPEQCLKVQVKLCRDNRALGGATRATKELVSQSLGHALTSRLSAKPFSLEASLRLTSARLDEPPEVAEDSADCMDETGPQRFGRWRRRAFVTGEFSVSGWKTEAFVPRKALVQLVLEDLSEQKGQPEIFVAGISSLEPCVGEDDSGVLAVKSALRDKWQVSFVSGEAMWKGSTHGLPAWRQQILEAAQAQQVVELQTRLELRFSTSTGGVHHFTIKPAAGWSGVLDESQAQKEKSSWNVTVNVPILSVSWIHRHKEVLALRLKGIRTEMGQHANEGNFDIGMQHLQVDHFIDGGELPVVLNRRFLHINSRWLREKAVQLTARWITGSHIIKKLSVSLVPYWLNLELGVLIRLLDLAESMGFNEASPGEGARVELEPPQQPLSLADAKHMEVWRMETLVVEPLRLTIMVRSPDMAAARDNTMARRIRFLPVDMPNMDLKVDQTVLNNQFGSIQQILGTLGSLYKRKARNSALLSVILSYMASILKGSMNALWWLARGPYDALDAANQSEGERDWFFWVDPFVQGLSEGTYRAFAELVGNALFGVVLILNSIRQVILGVPRPRAQSFLDGIVQGFFGLIVDTFLTPMRQLVLQTQIAYHDWGLGRAIPVFCLCLLRVFLGPALGALHLAASSIEGLANLLLHEEAQFAPFEMQRAPEPEPARTVTGVLSMQARFQSSVLSPTQAPAMPRSGGRTPPTNSQGLKSLKMGEAQSWWKRRYGSLNSLTEMLADDDAVMDRMQLPVQYALNP</sequence>
<accession>A0ABP0RUA7</accession>
<evidence type="ECO:0000313" key="3">
    <source>
        <dbReference type="Proteomes" id="UP001642484"/>
    </source>
</evidence>
<gene>
    <name evidence="2" type="ORF">CCMP2556_LOCUS48761</name>
</gene>
<feature type="region of interest" description="Disordered" evidence="1">
    <location>
        <begin position="702"/>
        <end position="725"/>
    </location>
</feature>
<proteinExistence type="predicted"/>
<dbReference type="Proteomes" id="UP001642484">
    <property type="component" value="Unassembled WGS sequence"/>
</dbReference>
<evidence type="ECO:0000313" key="2">
    <source>
        <dbReference type="EMBL" id="CAK9103948.1"/>
    </source>
</evidence>
<dbReference type="EMBL" id="CAXAMN010026561">
    <property type="protein sequence ID" value="CAK9103948.1"/>
    <property type="molecule type" value="Genomic_DNA"/>
</dbReference>
<name>A0ABP0RUA7_9DINO</name>
<protein>
    <submittedName>
        <fullName evidence="2">Uncharacterized protein</fullName>
    </submittedName>
</protein>
<organism evidence="2 3">
    <name type="scientific">Durusdinium trenchii</name>
    <dbReference type="NCBI Taxonomy" id="1381693"/>
    <lineage>
        <taxon>Eukaryota</taxon>
        <taxon>Sar</taxon>
        <taxon>Alveolata</taxon>
        <taxon>Dinophyceae</taxon>
        <taxon>Suessiales</taxon>
        <taxon>Symbiodiniaceae</taxon>
        <taxon>Durusdinium</taxon>
    </lineage>
</organism>
<keyword evidence="3" id="KW-1185">Reference proteome</keyword>